<dbReference type="Proteomes" id="UP001177160">
    <property type="component" value="Unassembled WGS sequence"/>
</dbReference>
<accession>A0ABT2Y528</accession>
<evidence type="ECO:0000259" key="10">
    <source>
        <dbReference type="PROSITE" id="PS51194"/>
    </source>
</evidence>
<sequence>MTFRDLNIIDPILKSIAIAGYKEPTPIQTDAIPVLLSKKDILGSAQTGTGKTAAFAIPILQNLYIERPDSNHRHIRALILTPTRELASQIYENFTLYAKFVNQRSTVIYGGVSQKKQEEALAKGVDVLIATPGRLLDLMHQGFISLQHVSYLVLDEADRMLDMGFIKDVNKIIEYVPKARQTMLFSATMPKEIETLSKTILNDPVRVSIVPVNQTIDVIEQSIYHVNKGNKTKLLVDLITSYKMKSVLVFMRTKHTANKLVTELTKANVSAEPIHGNKSQSARERALLNFKKGKTQVLVATDIAARGIDIEALSFVVNYDLPETPETYIHRIGRTGRAGLDGKAISLCDPKELSLLKDIEKHIKMTINEVVHVYPVSKDMSNNAGQPKAKTSKPNPQPKTKAFNPLKPNYDSKPKTKMKKEQSEQKPEKKDMNGLKNLAPKSKFGPTKPVNNYMKVQQPKRNQNNKNRRAVK</sequence>
<dbReference type="PANTHER" id="PTHR47959">
    <property type="entry name" value="ATP-DEPENDENT RNA HELICASE RHLE-RELATED"/>
    <property type="match status" value="1"/>
</dbReference>
<evidence type="ECO:0000256" key="5">
    <source>
        <dbReference type="ARBA" id="ARBA00038437"/>
    </source>
</evidence>
<dbReference type="InterPro" id="IPR011545">
    <property type="entry name" value="DEAD/DEAH_box_helicase_dom"/>
</dbReference>
<dbReference type="InterPro" id="IPR014014">
    <property type="entry name" value="RNA_helicase_DEAD_Q_motif"/>
</dbReference>
<dbReference type="CDD" id="cd18787">
    <property type="entry name" value="SF2_C_DEAD"/>
    <property type="match status" value="1"/>
</dbReference>
<dbReference type="SMART" id="SM00487">
    <property type="entry name" value="DEXDc"/>
    <property type="match status" value="1"/>
</dbReference>
<dbReference type="PANTHER" id="PTHR47959:SF13">
    <property type="entry name" value="ATP-DEPENDENT RNA HELICASE RHLE"/>
    <property type="match status" value="1"/>
</dbReference>
<dbReference type="EMBL" id="JAOVQM010000002">
    <property type="protein sequence ID" value="MCV2231849.1"/>
    <property type="molecule type" value="Genomic_DNA"/>
</dbReference>
<dbReference type="InterPro" id="IPR050079">
    <property type="entry name" value="DEAD_box_RNA_helicase"/>
</dbReference>
<keyword evidence="13" id="KW-1185">Reference proteome</keyword>
<protein>
    <submittedName>
        <fullName evidence="12">DEAD/DEAH box helicase</fullName>
    </submittedName>
</protein>
<evidence type="ECO:0000313" key="12">
    <source>
        <dbReference type="EMBL" id="MCV2231849.1"/>
    </source>
</evidence>
<comment type="caution">
    <text evidence="12">The sequence shown here is derived from an EMBL/GenBank/DDBJ whole genome shotgun (WGS) entry which is preliminary data.</text>
</comment>
<dbReference type="SMART" id="SM00490">
    <property type="entry name" value="HELICc"/>
    <property type="match status" value="1"/>
</dbReference>
<comment type="similarity">
    <text evidence="5 7">Belongs to the DEAD box helicase family.</text>
</comment>
<evidence type="ECO:0000256" key="7">
    <source>
        <dbReference type="RuleBase" id="RU000492"/>
    </source>
</evidence>
<evidence type="ECO:0000313" key="13">
    <source>
        <dbReference type="Proteomes" id="UP001177160"/>
    </source>
</evidence>
<dbReference type="SUPFAM" id="SSF52540">
    <property type="entry name" value="P-loop containing nucleoside triphosphate hydrolases"/>
    <property type="match status" value="1"/>
</dbReference>
<dbReference type="PROSITE" id="PS00039">
    <property type="entry name" value="DEAD_ATP_HELICASE"/>
    <property type="match status" value="1"/>
</dbReference>
<feature type="compositionally biased region" description="Basic and acidic residues" evidence="8">
    <location>
        <begin position="410"/>
        <end position="433"/>
    </location>
</feature>
<dbReference type="RefSeq" id="WP_263608002.1">
    <property type="nucleotide sequence ID" value="NZ_JAOVQM010000002.1"/>
</dbReference>
<dbReference type="Pfam" id="PF00271">
    <property type="entry name" value="Helicase_C"/>
    <property type="match status" value="1"/>
</dbReference>
<feature type="compositionally biased region" description="Low complexity" evidence="8">
    <location>
        <begin position="455"/>
        <end position="465"/>
    </location>
</feature>
<dbReference type="PROSITE" id="PS51195">
    <property type="entry name" value="Q_MOTIF"/>
    <property type="match status" value="1"/>
</dbReference>
<dbReference type="Gene3D" id="3.40.50.300">
    <property type="entry name" value="P-loop containing nucleotide triphosphate hydrolases"/>
    <property type="match status" value="2"/>
</dbReference>
<organism evidence="12 13">
    <name type="scientific">Paracholeplasma manati</name>
    <dbReference type="NCBI Taxonomy" id="591373"/>
    <lineage>
        <taxon>Bacteria</taxon>
        <taxon>Bacillati</taxon>
        <taxon>Mycoplasmatota</taxon>
        <taxon>Mollicutes</taxon>
        <taxon>Acholeplasmatales</taxon>
        <taxon>Acholeplasmataceae</taxon>
        <taxon>Paracholeplasma</taxon>
    </lineage>
</organism>
<evidence type="ECO:0000256" key="8">
    <source>
        <dbReference type="SAM" id="MobiDB-lite"/>
    </source>
</evidence>
<evidence type="ECO:0000259" key="11">
    <source>
        <dbReference type="PROSITE" id="PS51195"/>
    </source>
</evidence>
<dbReference type="CDD" id="cd00268">
    <property type="entry name" value="DEADc"/>
    <property type="match status" value="1"/>
</dbReference>
<gene>
    <name evidence="12" type="ORF">N7548_03305</name>
</gene>
<keyword evidence="3 7" id="KW-0347">Helicase</keyword>
<name>A0ABT2Y528_9MOLU</name>
<evidence type="ECO:0000256" key="3">
    <source>
        <dbReference type="ARBA" id="ARBA00022806"/>
    </source>
</evidence>
<dbReference type="InterPro" id="IPR014001">
    <property type="entry name" value="Helicase_ATP-bd"/>
</dbReference>
<feature type="region of interest" description="Disordered" evidence="8">
    <location>
        <begin position="378"/>
        <end position="472"/>
    </location>
</feature>
<reference evidence="12" key="1">
    <citation type="submission" date="2022-09" db="EMBL/GenBank/DDBJ databases">
        <title>Novel Mycoplasma species identified in domestic and wild animals.</title>
        <authorList>
            <person name="Volokhov D.V."/>
            <person name="Furtak V.A."/>
            <person name="Zagorodnyaya T.A."/>
        </authorList>
    </citation>
    <scope>NUCLEOTIDE SEQUENCE</scope>
    <source>
        <strain evidence="12">Oakley</strain>
    </source>
</reference>
<dbReference type="PROSITE" id="PS51194">
    <property type="entry name" value="HELICASE_CTER"/>
    <property type="match status" value="1"/>
</dbReference>
<keyword evidence="2 7" id="KW-0378">Hydrolase</keyword>
<dbReference type="InterPro" id="IPR027417">
    <property type="entry name" value="P-loop_NTPase"/>
</dbReference>
<dbReference type="PROSITE" id="PS51192">
    <property type="entry name" value="HELICASE_ATP_BIND_1"/>
    <property type="match status" value="1"/>
</dbReference>
<proteinExistence type="inferred from homology"/>
<dbReference type="InterPro" id="IPR001650">
    <property type="entry name" value="Helicase_C-like"/>
</dbReference>
<dbReference type="InterPro" id="IPR000629">
    <property type="entry name" value="RNA-helicase_DEAD-box_CS"/>
</dbReference>
<evidence type="ECO:0000256" key="2">
    <source>
        <dbReference type="ARBA" id="ARBA00022801"/>
    </source>
</evidence>
<evidence type="ECO:0000256" key="6">
    <source>
        <dbReference type="PROSITE-ProRule" id="PRU00552"/>
    </source>
</evidence>
<evidence type="ECO:0000256" key="4">
    <source>
        <dbReference type="ARBA" id="ARBA00022840"/>
    </source>
</evidence>
<dbReference type="Pfam" id="PF00270">
    <property type="entry name" value="DEAD"/>
    <property type="match status" value="1"/>
</dbReference>
<evidence type="ECO:0000259" key="9">
    <source>
        <dbReference type="PROSITE" id="PS51192"/>
    </source>
</evidence>
<feature type="domain" description="DEAD-box RNA helicase Q" evidence="11">
    <location>
        <begin position="1"/>
        <end position="29"/>
    </location>
</feature>
<dbReference type="GO" id="GO:0004386">
    <property type="term" value="F:helicase activity"/>
    <property type="evidence" value="ECO:0007669"/>
    <property type="project" value="UniProtKB-KW"/>
</dbReference>
<evidence type="ECO:0000256" key="1">
    <source>
        <dbReference type="ARBA" id="ARBA00022741"/>
    </source>
</evidence>
<keyword evidence="4 7" id="KW-0067">ATP-binding</keyword>
<keyword evidence="1 7" id="KW-0547">Nucleotide-binding</keyword>
<feature type="domain" description="Helicase C-terminal" evidence="10">
    <location>
        <begin position="234"/>
        <end position="381"/>
    </location>
</feature>
<dbReference type="InterPro" id="IPR044742">
    <property type="entry name" value="DEAD/DEAH_RhlB"/>
</dbReference>
<feature type="short sequence motif" description="Q motif" evidence="6">
    <location>
        <begin position="1"/>
        <end position="29"/>
    </location>
</feature>
<feature type="domain" description="Helicase ATP-binding" evidence="9">
    <location>
        <begin position="32"/>
        <end position="207"/>
    </location>
</feature>